<comment type="caution">
    <text evidence="5">The sequence shown here is derived from an EMBL/GenBank/DDBJ whole genome shotgun (WGS) entry which is preliminary data.</text>
</comment>
<name>A0ABV5CXI8_9ACTN</name>
<dbReference type="SUPFAM" id="SSF54637">
    <property type="entry name" value="Thioesterase/thiol ester dehydrase-isomerase"/>
    <property type="match status" value="2"/>
</dbReference>
<comment type="similarity">
    <text evidence="1">Belongs to the enoyl-CoA hydratase/isomerase family.</text>
</comment>
<proteinExistence type="inferred from homology"/>
<dbReference type="InterPro" id="IPR029069">
    <property type="entry name" value="HotDog_dom_sf"/>
</dbReference>
<dbReference type="InterPro" id="IPR002539">
    <property type="entry name" value="MaoC-like_dom"/>
</dbReference>
<dbReference type="Gene3D" id="3.10.129.10">
    <property type="entry name" value="Hotdog Thioesterase"/>
    <property type="match status" value="2"/>
</dbReference>
<dbReference type="RefSeq" id="WP_364206429.1">
    <property type="nucleotide sequence ID" value="NZ_JBCGDC010000060.1"/>
</dbReference>
<evidence type="ECO:0000313" key="5">
    <source>
        <dbReference type="EMBL" id="MFB6395478.1"/>
    </source>
</evidence>
<keyword evidence="6" id="KW-1185">Reference proteome</keyword>
<dbReference type="EMBL" id="JBCGDC010000060">
    <property type="protein sequence ID" value="MFB6395478.1"/>
    <property type="molecule type" value="Genomic_DNA"/>
</dbReference>
<dbReference type="Proteomes" id="UP001582793">
    <property type="component" value="Unassembled WGS sequence"/>
</dbReference>
<reference evidence="5 6" key="1">
    <citation type="submission" date="2024-04" db="EMBL/GenBank/DDBJ databases">
        <title>Polymorphospora sp. isolated from Baiyangdian Lake in Xiong'an New Area.</title>
        <authorList>
            <person name="Zhang X."/>
            <person name="Liu J."/>
        </authorList>
    </citation>
    <scope>NUCLEOTIDE SEQUENCE [LARGE SCALE GENOMIC DNA]</scope>
    <source>
        <strain evidence="5 6">2-325</strain>
    </source>
</reference>
<accession>A0ABV5CXI8</accession>
<evidence type="ECO:0000256" key="1">
    <source>
        <dbReference type="ARBA" id="ARBA00005254"/>
    </source>
</evidence>
<feature type="domain" description="FAS1-like dehydratase" evidence="4">
    <location>
        <begin position="23"/>
        <end position="124"/>
    </location>
</feature>
<organism evidence="5 6">
    <name type="scientific">Polymorphospora lycopeni</name>
    <dbReference type="NCBI Taxonomy" id="3140240"/>
    <lineage>
        <taxon>Bacteria</taxon>
        <taxon>Bacillati</taxon>
        <taxon>Actinomycetota</taxon>
        <taxon>Actinomycetes</taxon>
        <taxon>Micromonosporales</taxon>
        <taxon>Micromonosporaceae</taxon>
        <taxon>Polymorphospora</taxon>
    </lineage>
</organism>
<dbReference type="InterPro" id="IPR039569">
    <property type="entry name" value="FAS1-like_DH_region"/>
</dbReference>
<feature type="compositionally biased region" description="Low complexity" evidence="2">
    <location>
        <begin position="148"/>
        <end position="164"/>
    </location>
</feature>
<evidence type="ECO:0000259" key="3">
    <source>
        <dbReference type="Pfam" id="PF01575"/>
    </source>
</evidence>
<feature type="region of interest" description="Disordered" evidence="2">
    <location>
        <begin position="137"/>
        <end position="164"/>
    </location>
</feature>
<evidence type="ECO:0000313" key="6">
    <source>
        <dbReference type="Proteomes" id="UP001582793"/>
    </source>
</evidence>
<evidence type="ECO:0000259" key="4">
    <source>
        <dbReference type="Pfam" id="PF13452"/>
    </source>
</evidence>
<gene>
    <name evidence="5" type="ORF">AAFH96_20525</name>
</gene>
<evidence type="ECO:0000256" key="2">
    <source>
        <dbReference type="SAM" id="MobiDB-lite"/>
    </source>
</evidence>
<protein>
    <submittedName>
        <fullName evidence="5">MaoC family dehydratase N-terminal domain-containing protein</fullName>
    </submittedName>
</protein>
<sequence length="285" mass="29971">MTDPTTRPLGTLTLPVDRIKVRELARALRADPGTVPPTFTVVAAHHTPAGGSPNELIIAAAGLDQPRVLLGELSWTYRRPLRTGETLTGTVRLDDRTVRRGRRGGEMVLATGTTIWCDEAGAEVQRGRVVLIQPEAPATGGSSTVTRAAADGPPAPADPAAADPDTLRLSRTDIVRYAGAAGDFNPVHHDEGHAVRLGFPGVFAMGLLPGGILAAEAARVLRPRPLSAVAIRFTGQTWPDVTYRRHRDPLPATDDRGGGIELGLTGPAGEQTVRVRAYPGPQGGA</sequence>
<dbReference type="Pfam" id="PF01575">
    <property type="entry name" value="MaoC_dehydratas"/>
    <property type="match status" value="1"/>
</dbReference>
<feature type="domain" description="MaoC-like" evidence="3">
    <location>
        <begin position="166"/>
        <end position="223"/>
    </location>
</feature>
<dbReference type="Pfam" id="PF13452">
    <property type="entry name" value="FAS1_DH_region"/>
    <property type="match status" value="1"/>
</dbReference>